<evidence type="ECO:0000313" key="4">
    <source>
        <dbReference type="Proteomes" id="UP000323188"/>
    </source>
</evidence>
<feature type="transmembrane region" description="Helical" evidence="1">
    <location>
        <begin position="294"/>
        <end position="320"/>
    </location>
</feature>
<keyword evidence="1" id="KW-1133">Transmembrane helix</keyword>
<feature type="transmembrane region" description="Helical" evidence="1">
    <location>
        <begin position="234"/>
        <end position="254"/>
    </location>
</feature>
<keyword evidence="1" id="KW-0812">Transmembrane</keyword>
<name>A0A5B2TVJ4_9FLAO</name>
<dbReference type="AlphaFoldDB" id="A0A5B2TVJ4"/>
<feature type="transmembrane region" description="Helical" evidence="1">
    <location>
        <begin position="266"/>
        <end position="288"/>
    </location>
</feature>
<dbReference type="RefSeq" id="WP_154916794.1">
    <property type="nucleotide sequence ID" value="NZ_JAZDDF010000002.1"/>
</dbReference>
<feature type="transmembrane region" description="Helical" evidence="1">
    <location>
        <begin position="352"/>
        <end position="377"/>
    </location>
</feature>
<dbReference type="PANTHER" id="PTHR34289:SF8">
    <property type="entry name" value="DUF819 DOMAIN-CONTAINING PROTEIN"/>
    <property type="match status" value="1"/>
</dbReference>
<feature type="transmembrane region" description="Helical" evidence="1">
    <location>
        <begin position="91"/>
        <end position="115"/>
    </location>
</feature>
<dbReference type="Proteomes" id="UP000323188">
    <property type="component" value="Unassembled WGS sequence"/>
</dbReference>
<reference evidence="3 5" key="2">
    <citation type="submission" date="2024-01" db="EMBL/GenBank/DDBJ databases">
        <title>Maribacter spp. originated from different algae showed divergent polysaccharides utilization ability.</title>
        <authorList>
            <person name="Wang H."/>
            <person name="Wu Y."/>
        </authorList>
    </citation>
    <scope>NUCLEOTIDE SEQUENCE [LARGE SCALE GENOMIC DNA]</scope>
    <source>
        <strain evidence="3 5">KPT27_14</strain>
    </source>
</reference>
<reference evidence="2 4" key="1">
    <citation type="submission" date="2019-09" db="EMBL/GenBank/DDBJ databases">
        <authorList>
            <person name="Khan S.A."/>
            <person name="Jeon C.O."/>
            <person name="Chun B.H."/>
            <person name="Jeong S.E."/>
        </authorList>
    </citation>
    <scope>NUCLEOTIDE SEQUENCE [LARGE SCALE GENOMIC DNA]</scope>
    <source>
        <strain evidence="2 4">KCTC 42508</strain>
    </source>
</reference>
<dbReference type="Pfam" id="PF05684">
    <property type="entry name" value="DUF819"/>
    <property type="match status" value="1"/>
</dbReference>
<protein>
    <submittedName>
        <fullName evidence="2">DUF819 family protein</fullName>
    </submittedName>
</protein>
<feature type="transmembrane region" description="Helical" evidence="1">
    <location>
        <begin position="209"/>
        <end position="228"/>
    </location>
</feature>
<gene>
    <name evidence="2" type="ORF">F0361_00665</name>
    <name evidence="3" type="ORF">V1H85_08770</name>
</gene>
<sequence length="378" mass="40308">MNFTNQPLFVFAVLCLMVWLSVRAAKTSWGKPLGGALLVILFTAVCANLQIIPSASNSIPLYDAVFTYLAPISIFYLLLGANIRAIKKAGVPMLLLFLFGSLATVAGILLAWVIVGPQGVLGPEAKVLAGMLTGTYTGGSVNFNAVALIYGFQENGLLYAGTIAVDNVITALWIMATIALPHVLRRFIADRRILEKEPLKEQQGTTEPLTLEELSLIVFLGVGAYLLSDVLHTLIPRIPSILIISTLGIVMAQFPFVEKIKGAQTLGLYTVYLFLAVIGAYCEIDAVVQLKEVGLILFSFTVLAVFLHGVIIVLLGGLFLRDWDMVAIASQANVGGGASAIALAETFGRQELVLPAILVGTLGNALGTYLGFLVTAIL</sequence>
<dbReference type="EMBL" id="JAZDDF010000002">
    <property type="protein sequence ID" value="MEE1972533.1"/>
    <property type="molecule type" value="Genomic_DNA"/>
</dbReference>
<feature type="transmembrane region" description="Helical" evidence="1">
    <location>
        <begin position="59"/>
        <end position="79"/>
    </location>
</feature>
<evidence type="ECO:0000313" key="5">
    <source>
        <dbReference type="Proteomes" id="UP001343698"/>
    </source>
</evidence>
<evidence type="ECO:0000313" key="3">
    <source>
        <dbReference type="EMBL" id="MEE1972533.1"/>
    </source>
</evidence>
<dbReference type="PANTHER" id="PTHR34289">
    <property type="entry name" value="PROTEIN, PUTATIVE (DUF819)-RELATED"/>
    <property type="match status" value="1"/>
</dbReference>
<evidence type="ECO:0000313" key="2">
    <source>
        <dbReference type="EMBL" id="KAA2218163.1"/>
    </source>
</evidence>
<feature type="transmembrane region" description="Helical" evidence="1">
    <location>
        <begin position="34"/>
        <end position="52"/>
    </location>
</feature>
<dbReference type="InterPro" id="IPR008537">
    <property type="entry name" value="DUF819"/>
</dbReference>
<organism evidence="2 4">
    <name type="scientific">Maribacter flavus</name>
    <dbReference type="NCBI Taxonomy" id="1658664"/>
    <lineage>
        <taxon>Bacteria</taxon>
        <taxon>Pseudomonadati</taxon>
        <taxon>Bacteroidota</taxon>
        <taxon>Flavobacteriia</taxon>
        <taxon>Flavobacteriales</taxon>
        <taxon>Flavobacteriaceae</taxon>
        <taxon>Maribacter</taxon>
    </lineage>
</organism>
<feature type="transmembrane region" description="Helical" evidence="1">
    <location>
        <begin position="127"/>
        <end position="150"/>
    </location>
</feature>
<comment type="caution">
    <text evidence="2">The sequence shown here is derived from an EMBL/GenBank/DDBJ whole genome shotgun (WGS) entry which is preliminary data.</text>
</comment>
<accession>A0A5B2TVJ4</accession>
<evidence type="ECO:0000256" key="1">
    <source>
        <dbReference type="SAM" id="Phobius"/>
    </source>
</evidence>
<dbReference type="EMBL" id="VUOE01000001">
    <property type="protein sequence ID" value="KAA2218163.1"/>
    <property type="molecule type" value="Genomic_DNA"/>
</dbReference>
<proteinExistence type="predicted"/>
<keyword evidence="1" id="KW-0472">Membrane</keyword>
<keyword evidence="5" id="KW-1185">Reference proteome</keyword>
<dbReference type="Proteomes" id="UP001343698">
    <property type="component" value="Unassembled WGS sequence"/>
</dbReference>